<evidence type="ECO:0000256" key="3">
    <source>
        <dbReference type="ARBA" id="ARBA00023125"/>
    </source>
</evidence>
<keyword evidence="4" id="KW-0804">Transcription</keyword>
<keyword evidence="5" id="KW-0539">Nucleus</keyword>
<reference evidence="8 9" key="2">
    <citation type="journal article" date="2009" name="PLoS ONE">
        <title>An integrated genetic and cytogenetic map of the cucumber genome.</title>
        <authorList>
            <person name="Ren Y."/>
            <person name="Zhang Z."/>
            <person name="Liu J."/>
            <person name="Staub J.E."/>
            <person name="Han Y."/>
            <person name="Cheng Z."/>
            <person name="Li X."/>
            <person name="Lu J."/>
            <person name="Miao H."/>
            <person name="Kang H."/>
            <person name="Xie B."/>
            <person name="Gu X."/>
            <person name="Wang X."/>
            <person name="Du Y."/>
            <person name="Jin W."/>
            <person name="Huang S."/>
        </authorList>
    </citation>
    <scope>NUCLEOTIDE SEQUENCE [LARGE SCALE GENOMIC DNA]</scope>
    <source>
        <strain evidence="9">cv. 9930</strain>
    </source>
</reference>
<dbReference type="Pfam" id="PF02362">
    <property type="entry name" value="B3"/>
    <property type="match status" value="2"/>
</dbReference>
<keyword evidence="9" id="KW-1185">Reference proteome</keyword>
<dbReference type="AlphaFoldDB" id="A0A0A0LMR6"/>
<dbReference type="OrthoDB" id="1688597at2759"/>
<dbReference type="InterPro" id="IPR003340">
    <property type="entry name" value="B3_DNA-bd"/>
</dbReference>
<dbReference type="PANTHER" id="PTHR31920">
    <property type="entry name" value="B3 DOMAIN-CONTAINING"/>
    <property type="match status" value="1"/>
</dbReference>
<dbReference type="Proteomes" id="UP000029981">
    <property type="component" value="Chromosome 2"/>
</dbReference>
<dbReference type="STRING" id="3659.A0A0A0LMR6"/>
<dbReference type="SUPFAM" id="SSF101936">
    <property type="entry name" value="DNA-binding pseudobarrel domain"/>
    <property type="match status" value="2"/>
</dbReference>
<feature type="domain" description="TF-B3" evidence="7">
    <location>
        <begin position="11"/>
        <end position="105"/>
    </location>
</feature>
<dbReference type="OMA" id="VNEENCC"/>
<keyword evidence="2" id="KW-0805">Transcription regulation</keyword>
<dbReference type="SMART" id="SM01019">
    <property type="entry name" value="B3"/>
    <property type="match status" value="2"/>
</dbReference>
<dbReference type="CDD" id="cd10017">
    <property type="entry name" value="B3_DNA"/>
    <property type="match status" value="2"/>
</dbReference>
<dbReference type="Gramene" id="KGN62042">
    <property type="protein sequence ID" value="KGN62042"/>
    <property type="gene ID" value="Csa_2G292230"/>
</dbReference>
<dbReference type="Gene3D" id="2.40.330.10">
    <property type="entry name" value="DNA-binding pseudobarrel domain"/>
    <property type="match status" value="2"/>
</dbReference>
<feature type="compositionally biased region" description="Acidic residues" evidence="6">
    <location>
        <begin position="181"/>
        <end position="190"/>
    </location>
</feature>
<comment type="subcellular location">
    <subcellularLocation>
        <location evidence="1">Nucleus</location>
    </subcellularLocation>
</comment>
<proteinExistence type="predicted"/>
<name>A0A0A0LMR6_CUCSA</name>
<evidence type="ECO:0000256" key="4">
    <source>
        <dbReference type="ARBA" id="ARBA00023163"/>
    </source>
</evidence>
<reference evidence="8 9" key="4">
    <citation type="journal article" date="2011" name="BMC Genomics">
        <title>RNA-Seq improves annotation of protein-coding genes in the cucumber genome.</title>
        <authorList>
            <person name="Li Z."/>
            <person name="Zhang Z."/>
            <person name="Yan P."/>
            <person name="Huang S."/>
            <person name="Fei Z."/>
            <person name="Lin K."/>
        </authorList>
    </citation>
    <scope>NUCLEOTIDE SEQUENCE [LARGE SCALE GENOMIC DNA]</scope>
    <source>
        <strain evidence="9">cv. 9930</strain>
    </source>
</reference>
<protein>
    <recommendedName>
        <fullName evidence="7">TF-B3 domain-containing protein</fullName>
    </recommendedName>
</protein>
<evidence type="ECO:0000259" key="7">
    <source>
        <dbReference type="PROSITE" id="PS50863"/>
    </source>
</evidence>
<dbReference type="InterPro" id="IPR015300">
    <property type="entry name" value="DNA-bd_pseudobarrel_sf"/>
</dbReference>
<reference evidence="8 9" key="3">
    <citation type="journal article" date="2010" name="BMC Genomics">
        <title>Transcriptome sequencing and comparative analysis of cucumber flowers with different sex types.</title>
        <authorList>
            <person name="Guo S."/>
            <person name="Zheng Y."/>
            <person name="Joung J.G."/>
            <person name="Liu S."/>
            <person name="Zhang Z."/>
            <person name="Crasta O.R."/>
            <person name="Sobral B.W."/>
            <person name="Xu Y."/>
            <person name="Huang S."/>
            <person name="Fei Z."/>
        </authorList>
    </citation>
    <scope>NUCLEOTIDE SEQUENCE [LARGE SCALE GENOMIC DNA]</scope>
    <source>
        <strain evidence="9">cv. 9930</strain>
    </source>
</reference>
<dbReference type="InterPro" id="IPR050655">
    <property type="entry name" value="Plant_B3_domain"/>
</dbReference>
<sequence>MANLFRSPNPHFFKVILHQTLTQQKLDLPNKFVKNNGGSLLFNKVTLFLPDGANWKIQLKKLDGKICFRRGWPEFVQFYSVQPGHFLVFQLKGICCFNVLIFDTSATEIDYPIRRLLDLIPKSRNEDEEESIQILNEMVLKKRRMEKEEETPPAYRSLRGLKKMMRKNAKVKIAKNRGITSDEDEGDLEMDNSRRQSNHRGIVYNEGDDGRVSPESMRPMNPRKTPPALTENQLAVKKRASWFKSRRNNPSFMVTMRPSYIQTGNYLSLPRRFGEKYIKESVDVKLEVGDGRCWRVWCGVRWAFTRRRTELKGGWKRFAVDNELKEGDICVFELMKKNGSVLFKVAIFRLPDAE</sequence>
<feature type="region of interest" description="Disordered" evidence="6">
    <location>
        <begin position="177"/>
        <end position="227"/>
    </location>
</feature>
<evidence type="ECO:0000313" key="8">
    <source>
        <dbReference type="EMBL" id="KGN62042.1"/>
    </source>
</evidence>
<dbReference type="PANTHER" id="PTHR31920:SF108">
    <property type="entry name" value="B3 DOMAIN-CONTAINING TRANSCRIPTION FACTOR VRN1-LIKE"/>
    <property type="match status" value="1"/>
</dbReference>
<dbReference type="GO" id="GO:0005634">
    <property type="term" value="C:nucleus"/>
    <property type="evidence" value="ECO:0007669"/>
    <property type="project" value="UniProtKB-SubCell"/>
</dbReference>
<evidence type="ECO:0000313" key="9">
    <source>
        <dbReference type="Proteomes" id="UP000029981"/>
    </source>
</evidence>
<reference evidence="8 9" key="1">
    <citation type="journal article" date="2009" name="Nat. Genet.">
        <title>The genome of the cucumber, Cucumis sativus L.</title>
        <authorList>
            <person name="Huang S."/>
            <person name="Li R."/>
            <person name="Zhang Z."/>
            <person name="Li L."/>
            <person name="Gu X."/>
            <person name="Fan W."/>
            <person name="Lucas W.J."/>
            <person name="Wang X."/>
            <person name="Xie B."/>
            <person name="Ni P."/>
            <person name="Ren Y."/>
            <person name="Zhu H."/>
            <person name="Li J."/>
            <person name="Lin K."/>
            <person name="Jin W."/>
            <person name="Fei Z."/>
            <person name="Li G."/>
            <person name="Staub J."/>
            <person name="Kilian A."/>
            <person name="van der Vossen E.A."/>
            <person name="Wu Y."/>
            <person name="Guo J."/>
            <person name="He J."/>
            <person name="Jia Z."/>
            <person name="Ren Y."/>
            <person name="Tian G."/>
            <person name="Lu Y."/>
            <person name="Ruan J."/>
            <person name="Qian W."/>
            <person name="Wang M."/>
            <person name="Huang Q."/>
            <person name="Li B."/>
            <person name="Xuan Z."/>
            <person name="Cao J."/>
            <person name="Asan"/>
            <person name="Wu Z."/>
            <person name="Zhang J."/>
            <person name="Cai Q."/>
            <person name="Bai Y."/>
            <person name="Zhao B."/>
            <person name="Han Y."/>
            <person name="Li Y."/>
            <person name="Li X."/>
            <person name="Wang S."/>
            <person name="Shi Q."/>
            <person name="Liu S."/>
            <person name="Cho W.K."/>
            <person name="Kim J.Y."/>
            <person name="Xu Y."/>
            <person name="Heller-Uszynska K."/>
            <person name="Miao H."/>
            <person name="Cheng Z."/>
            <person name="Zhang S."/>
            <person name="Wu J."/>
            <person name="Yang Y."/>
            <person name="Kang H."/>
            <person name="Li M."/>
            <person name="Liang H."/>
            <person name="Ren X."/>
            <person name="Shi Z."/>
            <person name="Wen M."/>
            <person name="Jian M."/>
            <person name="Yang H."/>
            <person name="Zhang G."/>
            <person name="Yang Z."/>
            <person name="Chen R."/>
            <person name="Liu S."/>
            <person name="Li J."/>
            <person name="Ma L."/>
            <person name="Liu H."/>
            <person name="Zhou Y."/>
            <person name="Zhao J."/>
            <person name="Fang X."/>
            <person name="Li G."/>
            <person name="Fang L."/>
            <person name="Li Y."/>
            <person name="Liu D."/>
            <person name="Zheng H."/>
            <person name="Zhang Y."/>
            <person name="Qin N."/>
            <person name="Li Z."/>
            <person name="Yang G."/>
            <person name="Yang S."/>
            <person name="Bolund L."/>
            <person name="Kristiansen K."/>
            <person name="Zheng H."/>
            <person name="Li S."/>
            <person name="Zhang X."/>
            <person name="Yang H."/>
            <person name="Wang J."/>
            <person name="Sun R."/>
            <person name="Zhang B."/>
            <person name="Jiang S."/>
            <person name="Wang J."/>
            <person name="Du Y."/>
            <person name="Li S."/>
        </authorList>
    </citation>
    <scope>NUCLEOTIDE SEQUENCE [LARGE SCALE GENOMIC DNA]</scope>
    <source>
        <strain evidence="9">cv. 9930</strain>
    </source>
</reference>
<evidence type="ECO:0000256" key="2">
    <source>
        <dbReference type="ARBA" id="ARBA00023015"/>
    </source>
</evidence>
<evidence type="ECO:0000256" key="5">
    <source>
        <dbReference type="ARBA" id="ARBA00023242"/>
    </source>
</evidence>
<dbReference type="PROSITE" id="PS50863">
    <property type="entry name" value="B3"/>
    <property type="match status" value="2"/>
</dbReference>
<evidence type="ECO:0000256" key="6">
    <source>
        <dbReference type="SAM" id="MobiDB-lite"/>
    </source>
</evidence>
<gene>
    <name evidence="8" type="ORF">Csa_2G292230</name>
</gene>
<keyword evidence="3" id="KW-0238">DNA-binding</keyword>
<accession>A0A0A0LMR6</accession>
<organism evidence="8 9">
    <name type="scientific">Cucumis sativus</name>
    <name type="common">Cucumber</name>
    <dbReference type="NCBI Taxonomy" id="3659"/>
    <lineage>
        <taxon>Eukaryota</taxon>
        <taxon>Viridiplantae</taxon>
        <taxon>Streptophyta</taxon>
        <taxon>Embryophyta</taxon>
        <taxon>Tracheophyta</taxon>
        <taxon>Spermatophyta</taxon>
        <taxon>Magnoliopsida</taxon>
        <taxon>eudicotyledons</taxon>
        <taxon>Gunneridae</taxon>
        <taxon>Pentapetalae</taxon>
        <taxon>rosids</taxon>
        <taxon>fabids</taxon>
        <taxon>Cucurbitales</taxon>
        <taxon>Cucurbitaceae</taxon>
        <taxon>Benincaseae</taxon>
        <taxon>Cucumis</taxon>
    </lineage>
</organism>
<evidence type="ECO:0000256" key="1">
    <source>
        <dbReference type="ARBA" id="ARBA00004123"/>
    </source>
</evidence>
<dbReference type="EMBL" id="CM002923">
    <property type="protein sequence ID" value="KGN62042.1"/>
    <property type="molecule type" value="Genomic_DNA"/>
</dbReference>
<dbReference type="GO" id="GO:0003677">
    <property type="term" value="F:DNA binding"/>
    <property type="evidence" value="ECO:0007669"/>
    <property type="project" value="UniProtKB-KW"/>
</dbReference>
<feature type="domain" description="TF-B3" evidence="7">
    <location>
        <begin position="252"/>
        <end position="351"/>
    </location>
</feature>